<reference evidence="6" key="2">
    <citation type="submission" date="2020-09" db="EMBL/GenBank/DDBJ databases">
        <authorList>
            <person name="Sun Q."/>
            <person name="Zhou Y."/>
        </authorList>
    </citation>
    <scope>NUCLEOTIDE SEQUENCE</scope>
    <source>
        <strain evidence="6">CGMCC 1.15725</strain>
    </source>
</reference>
<accession>A0A8J2YUX1</accession>
<dbReference type="GO" id="GO:0015074">
    <property type="term" value="P:DNA integration"/>
    <property type="evidence" value="ECO:0007669"/>
    <property type="project" value="UniProtKB-KW"/>
</dbReference>
<keyword evidence="2" id="KW-0229">DNA integration</keyword>
<proteinExistence type="inferred from homology"/>
<sequence length="415" mass="46688">MENGERLPTLLNAATGMPLFEPMAYILTQVRATAAAANTITAHLSAIAILLIHTDTWGIDLSRRIASGAFLDLNEIDALAAAVKLKSKDLLSRLLKSKARTHSDAAPTIPLERVRKRAPVVREQTVNRYTAANRMRVIYAYLYWLTDDHLARIQSTHPNYGVTLAKRDQMLEAIDARILREGSSSSNREGLDPEEREALLECIEPNSPNNPWKDSRVAARNKLIVLLLYHLGIRGGELLAAYVDDLDFRSNAMKIVRRPDNPLDPRSIQPTVKTLERILPVNQGLIDLAFAYLGERRAVQGSSKHPFLLVETDHGRPLSKSALAKIFKEIRSTNKKMLSRVTPHVLRHDWNDRFSEAMDRGNVPEAKEEKYRSNMMGWAEGSNTAETYTKRHIRRKASEYSLKMQAKALGDNNNG</sequence>
<dbReference type="GO" id="GO:0006310">
    <property type="term" value="P:DNA recombination"/>
    <property type="evidence" value="ECO:0007669"/>
    <property type="project" value="UniProtKB-KW"/>
</dbReference>
<evidence type="ECO:0000256" key="3">
    <source>
        <dbReference type="ARBA" id="ARBA00023125"/>
    </source>
</evidence>
<name>A0A8J2YUX1_9PROT</name>
<reference evidence="6" key="1">
    <citation type="journal article" date="2014" name="Int. J. Syst. Evol. Microbiol.">
        <title>Complete genome sequence of Corynebacterium casei LMG S-19264T (=DSM 44701T), isolated from a smear-ripened cheese.</title>
        <authorList>
            <consortium name="US DOE Joint Genome Institute (JGI-PGF)"/>
            <person name="Walter F."/>
            <person name="Albersmeier A."/>
            <person name="Kalinowski J."/>
            <person name="Ruckert C."/>
        </authorList>
    </citation>
    <scope>NUCLEOTIDE SEQUENCE</scope>
    <source>
        <strain evidence="6">CGMCC 1.15725</strain>
    </source>
</reference>
<comment type="caution">
    <text evidence="6">The sequence shown here is derived from an EMBL/GenBank/DDBJ whole genome shotgun (WGS) entry which is preliminary data.</text>
</comment>
<dbReference type="Proteomes" id="UP000646365">
    <property type="component" value="Unassembled WGS sequence"/>
</dbReference>
<dbReference type="SUPFAM" id="SSF56349">
    <property type="entry name" value="DNA breaking-rejoining enzymes"/>
    <property type="match status" value="1"/>
</dbReference>
<dbReference type="AlphaFoldDB" id="A0A8J2YUX1"/>
<dbReference type="PROSITE" id="PS51898">
    <property type="entry name" value="TYR_RECOMBINASE"/>
    <property type="match status" value="1"/>
</dbReference>
<dbReference type="PANTHER" id="PTHR30349">
    <property type="entry name" value="PHAGE INTEGRASE-RELATED"/>
    <property type="match status" value="1"/>
</dbReference>
<comment type="similarity">
    <text evidence="1">Belongs to the 'phage' integrase family.</text>
</comment>
<keyword evidence="7" id="KW-1185">Reference proteome</keyword>
<dbReference type="PANTHER" id="PTHR30349:SF41">
    <property type="entry name" value="INTEGRASE_RECOMBINASE PROTEIN MJ0367-RELATED"/>
    <property type="match status" value="1"/>
</dbReference>
<dbReference type="GO" id="GO:0003677">
    <property type="term" value="F:DNA binding"/>
    <property type="evidence" value="ECO:0007669"/>
    <property type="project" value="UniProtKB-KW"/>
</dbReference>
<dbReference type="InterPro" id="IPR002104">
    <property type="entry name" value="Integrase_catalytic"/>
</dbReference>
<protein>
    <submittedName>
        <fullName evidence="6">Integrase</fullName>
    </submittedName>
</protein>
<evidence type="ECO:0000313" key="7">
    <source>
        <dbReference type="Proteomes" id="UP000646365"/>
    </source>
</evidence>
<keyword evidence="3" id="KW-0238">DNA-binding</keyword>
<dbReference type="Pfam" id="PF00589">
    <property type="entry name" value="Phage_integrase"/>
    <property type="match status" value="1"/>
</dbReference>
<evidence type="ECO:0000256" key="2">
    <source>
        <dbReference type="ARBA" id="ARBA00022908"/>
    </source>
</evidence>
<evidence type="ECO:0000313" key="6">
    <source>
        <dbReference type="EMBL" id="GGF25468.1"/>
    </source>
</evidence>
<evidence type="ECO:0000256" key="4">
    <source>
        <dbReference type="ARBA" id="ARBA00023172"/>
    </source>
</evidence>
<dbReference type="InterPro" id="IPR013762">
    <property type="entry name" value="Integrase-like_cat_sf"/>
</dbReference>
<dbReference type="CDD" id="cd00397">
    <property type="entry name" value="DNA_BRE_C"/>
    <property type="match status" value="1"/>
</dbReference>
<keyword evidence="4" id="KW-0233">DNA recombination</keyword>
<organism evidence="6 7">
    <name type="scientific">Aliidongia dinghuensis</name>
    <dbReference type="NCBI Taxonomy" id="1867774"/>
    <lineage>
        <taxon>Bacteria</taxon>
        <taxon>Pseudomonadati</taxon>
        <taxon>Pseudomonadota</taxon>
        <taxon>Alphaproteobacteria</taxon>
        <taxon>Rhodospirillales</taxon>
        <taxon>Dongiaceae</taxon>
        <taxon>Aliidongia</taxon>
    </lineage>
</organism>
<evidence type="ECO:0000256" key="1">
    <source>
        <dbReference type="ARBA" id="ARBA00008857"/>
    </source>
</evidence>
<evidence type="ECO:0000259" key="5">
    <source>
        <dbReference type="PROSITE" id="PS51898"/>
    </source>
</evidence>
<gene>
    <name evidence="6" type="ORF">GCM10011611_34430</name>
</gene>
<dbReference type="InterPro" id="IPR011010">
    <property type="entry name" value="DNA_brk_join_enz"/>
</dbReference>
<dbReference type="EMBL" id="BMJQ01000008">
    <property type="protein sequence ID" value="GGF25468.1"/>
    <property type="molecule type" value="Genomic_DNA"/>
</dbReference>
<dbReference type="InterPro" id="IPR050090">
    <property type="entry name" value="Tyrosine_recombinase_XerCD"/>
</dbReference>
<dbReference type="Gene3D" id="1.10.443.10">
    <property type="entry name" value="Intergrase catalytic core"/>
    <property type="match status" value="1"/>
</dbReference>
<feature type="domain" description="Tyr recombinase" evidence="5">
    <location>
        <begin position="186"/>
        <end position="401"/>
    </location>
</feature>